<keyword evidence="3" id="KW-0498">Mitosis</keyword>
<keyword evidence="5" id="KW-0131">Cell cycle</keyword>
<dbReference type="GeneID" id="19277978"/>
<proteinExistence type="predicted"/>
<keyword evidence="9" id="KW-1185">Reference proteome</keyword>
<protein>
    <recommendedName>
        <fullName evidence="1">Anaphase-promoting complex subunit 4</fullName>
    </recommendedName>
</protein>
<dbReference type="Proteomes" id="UP000030651">
    <property type="component" value="Unassembled WGS sequence"/>
</dbReference>
<dbReference type="eggNOG" id="KOG4640">
    <property type="taxonomic scope" value="Eukaryota"/>
</dbReference>
<accession>W3WT66</accession>
<dbReference type="PANTHER" id="PTHR13260:SF0">
    <property type="entry name" value="ANAPHASE-PROMOTING COMPLEX SUBUNIT 4"/>
    <property type="match status" value="1"/>
</dbReference>
<dbReference type="Pfam" id="PF12896">
    <property type="entry name" value="ANAPC4"/>
    <property type="match status" value="1"/>
</dbReference>
<evidence type="ECO:0000256" key="1">
    <source>
        <dbReference type="ARBA" id="ARBA00016067"/>
    </source>
</evidence>
<dbReference type="AlphaFoldDB" id="W3WT66"/>
<reference evidence="9" key="1">
    <citation type="journal article" date="2015" name="BMC Genomics">
        <title>Genomic and transcriptomic analysis of the endophytic fungus Pestalotiopsis fici reveals its lifestyle and high potential for synthesis of natural products.</title>
        <authorList>
            <person name="Wang X."/>
            <person name="Zhang X."/>
            <person name="Liu L."/>
            <person name="Xiang M."/>
            <person name="Wang W."/>
            <person name="Sun X."/>
            <person name="Che Y."/>
            <person name="Guo L."/>
            <person name="Liu G."/>
            <person name="Guo L."/>
            <person name="Wang C."/>
            <person name="Yin W.B."/>
            <person name="Stadler M."/>
            <person name="Zhang X."/>
            <person name="Liu X."/>
        </authorList>
    </citation>
    <scope>NUCLEOTIDE SEQUENCE [LARGE SCALE GENOMIC DNA]</scope>
    <source>
        <strain evidence="9">W106-1 / CGMCC3.15140</strain>
    </source>
</reference>
<keyword evidence="4" id="KW-0833">Ubl conjugation pathway</keyword>
<organism evidence="8 9">
    <name type="scientific">Pestalotiopsis fici (strain W106-1 / CGMCC3.15140)</name>
    <dbReference type="NCBI Taxonomy" id="1229662"/>
    <lineage>
        <taxon>Eukaryota</taxon>
        <taxon>Fungi</taxon>
        <taxon>Dikarya</taxon>
        <taxon>Ascomycota</taxon>
        <taxon>Pezizomycotina</taxon>
        <taxon>Sordariomycetes</taxon>
        <taxon>Xylariomycetidae</taxon>
        <taxon>Amphisphaeriales</taxon>
        <taxon>Sporocadaceae</taxon>
        <taxon>Pestalotiopsis</taxon>
    </lineage>
</organism>
<dbReference type="InParanoid" id="W3WT66"/>
<keyword evidence="2" id="KW-0132">Cell division</keyword>
<dbReference type="PANTHER" id="PTHR13260">
    <property type="entry name" value="ANAPHASE PROMOTING COMPLEX SUBUNIT 4 APC4"/>
    <property type="match status" value="1"/>
</dbReference>
<dbReference type="InterPro" id="IPR024977">
    <property type="entry name" value="Apc4-like_WD40_dom"/>
</dbReference>
<dbReference type="InterPro" id="IPR036322">
    <property type="entry name" value="WD40_repeat_dom_sf"/>
</dbReference>
<dbReference type="HOGENOM" id="CLU_011501_0_0_1"/>
<gene>
    <name evidence="8" type="ORF">PFICI_12965</name>
</gene>
<dbReference type="InterPro" id="IPR024789">
    <property type="entry name" value="APC4"/>
</dbReference>
<dbReference type="EMBL" id="KI912118">
    <property type="protein sequence ID" value="ETS76021.1"/>
    <property type="molecule type" value="Genomic_DNA"/>
</dbReference>
<evidence type="ECO:0000256" key="4">
    <source>
        <dbReference type="ARBA" id="ARBA00022786"/>
    </source>
</evidence>
<dbReference type="InterPro" id="IPR015943">
    <property type="entry name" value="WD40/YVTN_repeat-like_dom_sf"/>
</dbReference>
<dbReference type="Gene3D" id="2.130.10.10">
    <property type="entry name" value="YVTN repeat-like/Quinoprotein amine dehydrogenase"/>
    <property type="match status" value="1"/>
</dbReference>
<evidence type="ECO:0000259" key="7">
    <source>
        <dbReference type="Pfam" id="PF12896"/>
    </source>
</evidence>
<evidence type="ECO:0000313" key="8">
    <source>
        <dbReference type="EMBL" id="ETS76021.1"/>
    </source>
</evidence>
<dbReference type="KEGG" id="pfy:PFICI_12965"/>
<sequence>MAEPVVTAAALEPLSETRLDPKPHGELLTYNPSIELFARAAGPRTLEIWRSNGQSVVKASQKGDKQTVEALRWKTDGEFLAVGWSDGVVRLMGLENSKAVHLISVCQSGEAKITCIGWTRNRTGKRAAVTAKPGTSWEKLSLEGLSLGEKNNKQDLPRELTFLEVETALPKLSPLPATGGSGDDMYVFTTRSSLEFLFRPFSPETADLVDVMLVGTDDEAIHLSIYDSFVIGKFQYTIPAAEMPEPLDAVPSLKLTHHASHQDLTTHSLLLQPSTGEEKNQIYLVPMDLTFIHSTLENLSLLASKTTTLQKLIRYVRQVQIHMMADWQSTRELPHRFLDSINDTLKETGKYGQMDVGQAMYHTVVTGHTFPEVKEWLVDQLAERGHKRWDKAVVSGLESVRNLVHENFLPALERIATILSRLLGIARFHDSKDEIGFTGIQITKVMDMVSSLMLVGNKILLAVMEELELFRAFSTWIRYEIDRLASSTVSDELTEKEATMEHGRILTYIQQFMPASPLRFYLSKVTTEDAARESANAEGITPLFDIVDKHIKKQEEGKQQQTTITQIEYIEGLLGRHADVVFQGIATAGKRSVRFGQLQHIKLEHDIAKLDIQMRSVAEVNHNAETYIALTEQERENSVHVFRAQTMIINGISGGVMTQHSHLQLGGSTVIDVKFLNEESLLVLLALAENDIRIIKVPHTSVNLGYHVYDPWVPAEPHVLNTEQVVSVFPNAKVPLESGFMPGQMEVREASSQRGQIPARVALLGKDGQTYKVFSLPRHIL</sequence>
<feature type="domain" description="Anaphase-promoting complex subunit 4 long" evidence="7">
    <location>
        <begin position="283"/>
        <end position="486"/>
    </location>
</feature>
<dbReference type="GO" id="GO:0070979">
    <property type="term" value="P:protein K11-linked ubiquitination"/>
    <property type="evidence" value="ECO:0007669"/>
    <property type="project" value="TreeGrafter"/>
</dbReference>
<dbReference type="GO" id="GO:0051301">
    <property type="term" value="P:cell division"/>
    <property type="evidence" value="ECO:0007669"/>
    <property type="project" value="UniProtKB-KW"/>
</dbReference>
<evidence type="ECO:0000256" key="3">
    <source>
        <dbReference type="ARBA" id="ARBA00022776"/>
    </source>
</evidence>
<dbReference type="GO" id="GO:0031145">
    <property type="term" value="P:anaphase-promoting complex-dependent catabolic process"/>
    <property type="evidence" value="ECO:0007669"/>
    <property type="project" value="InterPro"/>
</dbReference>
<dbReference type="GO" id="GO:0034399">
    <property type="term" value="C:nuclear periphery"/>
    <property type="evidence" value="ECO:0007669"/>
    <property type="project" value="TreeGrafter"/>
</dbReference>
<evidence type="ECO:0000256" key="5">
    <source>
        <dbReference type="ARBA" id="ARBA00023306"/>
    </source>
</evidence>
<dbReference type="SUPFAM" id="SSF50978">
    <property type="entry name" value="WD40 repeat-like"/>
    <property type="match status" value="1"/>
</dbReference>
<dbReference type="GO" id="GO:0005680">
    <property type="term" value="C:anaphase-promoting complex"/>
    <property type="evidence" value="ECO:0007669"/>
    <property type="project" value="InterPro"/>
</dbReference>
<evidence type="ECO:0000259" key="6">
    <source>
        <dbReference type="Pfam" id="PF12894"/>
    </source>
</evidence>
<dbReference type="InterPro" id="IPR024790">
    <property type="entry name" value="APC4_long_dom"/>
</dbReference>
<dbReference type="Pfam" id="PF12894">
    <property type="entry name" value="ANAPC4_WD40"/>
    <property type="match status" value="1"/>
</dbReference>
<name>W3WT66_PESFW</name>
<evidence type="ECO:0000256" key="2">
    <source>
        <dbReference type="ARBA" id="ARBA00022618"/>
    </source>
</evidence>
<dbReference type="OMA" id="FEPMKEF"/>
<dbReference type="OrthoDB" id="2110451at2759"/>
<dbReference type="STRING" id="1229662.W3WT66"/>
<evidence type="ECO:0000313" key="9">
    <source>
        <dbReference type="Proteomes" id="UP000030651"/>
    </source>
</evidence>
<feature type="domain" description="Anaphase-promoting complex subunit 4-like WD40" evidence="6">
    <location>
        <begin position="28"/>
        <end position="120"/>
    </location>
</feature>
<dbReference type="RefSeq" id="XP_007839737.1">
    <property type="nucleotide sequence ID" value="XM_007841546.1"/>
</dbReference>